<evidence type="ECO:0000259" key="8">
    <source>
        <dbReference type="PROSITE" id="PS50850"/>
    </source>
</evidence>
<feature type="transmembrane region" description="Helical" evidence="7">
    <location>
        <begin position="311"/>
        <end position="331"/>
    </location>
</feature>
<dbReference type="Proteomes" id="UP000192284">
    <property type="component" value="Unassembled WGS sequence"/>
</dbReference>
<feature type="transmembrane region" description="Helical" evidence="7">
    <location>
        <begin position="125"/>
        <end position="149"/>
    </location>
</feature>
<gene>
    <name evidence="9" type="ORF">BST12_07720</name>
</gene>
<dbReference type="InterPro" id="IPR020846">
    <property type="entry name" value="MFS_dom"/>
</dbReference>
<feature type="transmembrane region" description="Helical" evidence="7">
    <location>
        <begin position="406"/>
        <end position="426"/>
    </location>
</feature>
<dbReference type="InterPro" id="IPR010290">
    <property type="entry name" value="TM_effector"/>
</dbReference>
<feature type="transmembrane region" description="Helical" evidence="7">
    <location>
        <begin position="375"/>
        <end position="394"/>
    </location>
</feature>
<dbReference type="OrthoDB" id="9775268at2"/>
<dbReference type="Pfam" id="PF05977">
    <property type="entry name" value="MFS_3"/>
    <property type="match status" value="1"/>
</dbReference>
<evidence type="ECO:0000256" key="7">
    <source>
        <dbReference type="SAM" id="Phobius"/>
    </source>
</evidence>
<keyword evidence="5 7" id="KW-1133">Transmembrane helix</keyword>
<dbReference type="InterPro" id="IPR036259">
    <property type="entry name" value="MFS_trans_sf"/>
</dbReference>
<dbReference type="SUPFAM" id="SSF103473">
    <property type="entry name" value="MFS general substrate transporter"/>
    <property type="match status" value="1"/>
</dbReference>
<feature type="transmembrane region" description="Helical" evidence="7">
    <location>
        <begin position="256"/>
        <end position="274"/>
    </location>
</feature>
<keyword evidence="4 7" id="KW-0812">Transmembrane</keyword>
<feature type="transmembrane region" description="Helical" evidence="7">
    <location>
        <begin position="70"/>
        <end position="91"/>
    </location>
</feature>
<keyword evidence="3" id="KW-1003">Cell membrane</keyword>
<dbReference type="PROSITE" id="PS50850">
    <property type="entry name" value="MFS"/>
    <property type="match status" value="1"/>
</dbReference>
<dbReference type="RefSeq" id="WP_083112507.1">
    <property type="nucleotide sequence ID" value="NZ_JACKTS010000023.1"/>
</dbReference>
<comment type="subcellular location">
    <subcellularLocation>
        <location evidence="1">Cell membrane</location>
        <topology evidence="1">Multi-pass membrane protein</topology>
    </subcellularLocation>
</comment>
<keyword evidence="2" id="KW-0813">Transport</keyword>
<feature type="transmembrane region" description="Helical" evidence="7">
    <location>
        <begin position="170"/>
        <end position="188"/>
    </location>
</feature>
<reference evidence="9 10" key="1">
    <citation type="submission" date="2017-02" db="EMBL/GenBank/DDBJ databases">
        <title>The new phylogeny of genus Mycobacterium.</title>
        <authorList>
            <person name="Tortoli E."/>
            <person name="Trovato A."/>
            <person name="Cirillo D.M."/>
        </authorList>
    </citation>
    <scope>NUCLEOTIDE SEQUENCE [LARGE SCALE GENOMIC DNA]</scope>
    <source>
        <strain evidence="9 10">DSM 45057</strain>
    </source>
</reference>
<feature type="transmembrane region" description="Helical" evidence="7">
    <location>
        <begin position="98"/>
        <end position="119"/>
    </location>
</feature>
<evidence type="ECO:0000256" key="5">
    <source>
        <dbReference type="ARBA" id="ARBA00022989"/>
    </source>
</evidence>
<dbReference type="PANTHER" id="PTHR23513:SF11">
    <property type="entry name" value="STAPHYLOFERRIN A TRANSPORTER"/>
    <property type="match status" value="1"/>
</dbReference>
<proteinExistence type="predicted"/>
<dbReference type="EMBL" id="MVHE01000007">
    <property type="protein sequence ID" value="ORA23341.1"/>
    <property type="molecule type" value="Genomic_DNA"/>
</dbReference>
<evidence type="ECO:0000256" key="6">
    <source>
        <dbReference type="ARBA" id="ARBA00023136"/>
    </source>
</evidence>
<feature type="domain" description="Major facilitator superfamily (MFS) profile" evidence="8">
    <location>
        <begin position="28"/>
        <end position="428"/>
    </location>
</feature>
<feature type="transmembrane region" description="Helical" evidence="7">
    <location>
        <begin position="286"/>
        <end position="304"/>
    </location>
</feature>
<evidence type="ECO:0000313" key="10">
    <source>
        <dbReference type="Proteomes" id="UP000192284"/>
    </source>
</evidence>
<dbReference type="GO" id="GO:0022857">
    <property type="term" value="F:transmembrane transporter activity"/>
    <property type="evidence" value="ECO:0007669"/>
    <property type="project" value="InterPro"/>
</dbReference>
<evidence type="ECO:0000256" key="1">
    <source>
        <dbReference type="ARBA" id="ARBA00004651"/>
    </source>
</evidence>
<feature type="transmembrane region" description="Helical" evidence="7">
    <location>
        <begin position="194"/>
        <end position="215"/>
    </location>
</feature>
<evidence type="ECO:0000256" key="3">
    <source>
        <dbReference type="ARBA" id="ARBA00022475"/>
    </source>
</evidence>
<dbReference type="GO" id="GO:0005886">
    <property type="term" value="C:plasma membrane"/>
    <property type="evidence" value="ECO:0007669"/>
    <property type="project" value="UniProtKB-SubCell"/>
</dbReference>
<keyword evidence="10" id="KW-1185">Reference proteome</keyword>
<feature type="transmembrane region" description="Helical" evidence="7">
    <location>
        <begin position="337"/>
        <end position="354"/>
    </location>
</feature>
<dbReference type="Gene3D" id="1.20.1250.20">
    <property type="entry name" value="MFS general substrate transporter like domains"/>
    <property type="match status" value="1"/>
</dbReference>
<name>A0A1W9ZZV1_MYCAN</name>
<protein>
    <recommendedName>
        <fullName evidence="8">Major facilitator superfamily (MFS) profile domain-containing protein</fullName>
    </recommendedName>
</protein>
<dbReference type="AlphaFoldDB" id="A0A1W9ZZV1"/>
<organism evidence="9 10">
    <name type="scientific">Mycobacterium angelicum</name>
    <dbReference type="NCBI Taxonomy" id="470074"/>
    <lineage>
        <taxon>Bacteria</taxon>
        <taxon>Bacillati</taxon>
        <taxon>Actinomycetota</taxon>
        <taxon>Actinomycetes</taxon>
        <taxon>Mycobacteriales</taxon>
        <taxon>Mycobacteriaceae</taxon>
        <taxon>Mycobacterium</taxon>
    </lineage>
</organism>
<comment type="caution">
    <text evidence="9">The sequence shown here is derived from an EMBL/GenBank/DDBJ whole genome shotgun (WGS) entry which is preliminary data.</text>
</comment>
<dbReference type="CDD" id="cd06173">
    <property type="entry name" value="MFS_MefA_like"/>
    <property type="match status" value="1"/>
</dbReference>
<evidence type="ECO:0000313" key="9">
    <source>
        <dbReference type="EMBL" id="ORA23341.1"/>
    </source>
</evidence>
<sequence>MERCQESDVAAEPAPAPTSDWSPLAHPVFRALWTASALSYTGFEIRNYAAPLLMEDFHQPFHLLEGMKQYAFAASTLPIPLLVLFAGALADRVDRRKLLIVTHVWMMLAAAALGVLTIANMMTPWMLLAFLFVIGAGYAMMNPTLLAVLPGLVDPSELKSAMALNSVNMNVARVMGPAIGGLVIVAVAGREPYYVGKGLAFLATALSLVGVVVVLTKWKPAPRDSAAPAESVLASAWKGVHYAFTSPRLLQINARIFLFMVCAGILPTTCAVICKQTPALMGEAGASYLMVSFGVGALVGVYRMQGLMRRFGVERVVVIGTIVCGFAILGVAEMTSVYVGCIAMFFAGFAWVMIPTNFNIATQSAVPAWIKGRVMGVYVLVLWGSMALGSLIFGRLADSVGQRSSLFAAGVGVLVGSIAIIWIRLVPRQIERV</sequence>
<keyword evidence="6 7" id="KW-0472">Membrane</keyword>
<accession>A0A1W9ZZV1</accession>
<dbReference type="PANTHER" id="PTHR23513">
    <property type="entry name" value="INTEGRAL MEMBRANE EFFLUX PROTEIN-RELATED"/>
    <property type="match status" value="1"/>
</dbReference>
<evidence type="ECO:0000256" key="2">
    <source>
        <dbReference type="ARBA" id="ARBA00022448"/>
    </source>
</evidence>
<evidence type="ECO:0000256" key="4">
    <source>
        <dbReference type="ARBA" id="ARBA00022692"/>
    </source>
</evidence>